<proteinExistence type="predicted"/>
<dbReference type="Proteomes" id="UP001066276">
    <property type="component" value="Chromosome 12"/>
</dbReference>
<keyword evidence="2" id="KW-1185">Reference proteome</keyword>
<evidence type="ECO:0000313" key="2">
    <source>
        <dbReference type="Proteomes" id="UP001066276"/>
    </source>
</evidence>
<accession>A0AAV7KZJ3</accession>
<organism evidence="1 2">
    <name type="scientific">Pleurodeles waltl</name>
    <name type="common">Iberian ribbed newt</name>
    <dbReference type="NCBI Taxonomy" id="8319"/>
    <lineage>
        <taxon>Eukaryota</taxon>
        <taxon>Metazoa</taxon>
        <taxon>Chordata</taxon>
        <taxon>Craniata</taxon>
        <taxon>Vertebrata</taxon>
        <taxon>Euteleostomi</taxon>
        <taxon>Amphibia</taxon>
        <taxon>Batrachia</taxon>
        <taxon>Caudata</taxon>
        <taxon>Salamandroidea</taxon>
        <taxon>Salamandridae</taxon>
        <taxon>Pleurodelinae</taxon>
        <taxon>Pleurodeles</taxon>
    </lineage>
</organism>
<sequence length="73" mass="8459">MTNSTTRRWATEDYVAVSVFVSPQLIARHQEIALRRRDVARQLPSSPRTRIRETTTISVKCQLRNAQDLYTTP</sequence>
<dbReference type="AlphaFoldDB" id="A0AAV7KZJ3"/>
<protein>
    <submittedName>
        <fullName evidence="1">Uncharacterized protein</fullName>
    </submittedName>
</protein>
<evidence type="ECO:0000313" key="1">
    <source>
        <dbReference type="EMBL" id="KAJ1084009.1"/>
    </source>
</evidence>
<gene>
    <name evidence="1" type="ORF">NDU88_004164</name>
</gene>
<comment type="caution">
    <text evidence="1">The sequence shown here is derived from an EMBL/GenBank/DDBJ whole genome shotgun (WGS) entry which is preliminary data.</text>
</comment>
<dbReference type="EMBL" id="JANPWB010000016">
    <property type="protein sequence ID" value="KAJ1084009.1"/>
    <property type="molecule type" value="Genomic_DNA"/>
</dbReference>
<reference evidence="1" key="1">
    <citation type="journal article" date="2022" name="bioRxiv">
        <title>Sequencing and chromosome-scale assembly of the giantPleurodeles waltlgenome.</title>
        <authorList>
            <person name="Brown T."/>
            <person name="Elewa A."/>
            <person name="Iarovenko S."/>
            <person name="Subramanian E."/>
            <person name="Araus A.J."/>
            <person name="Petzold A."/>
            <person name="Susuki M."/>
            <person name="Suzuki K.-i.T."/>
            <person name="Hayashi T."/>
            <person name="Toyoda A."/>
            <person name="Oliveira C."/>
            <person name="Osipova E."/>
            <person name="Leigh N.D."/>
            <person name="Simon A."/>
            <person name="Yun M.H."/>
        </authorList>
    </citation>
    <scope>NUCLEOTIDE SEQUENCE</scope>
    <source>
        <strain evidence="1">20211129_DDA</strain>
        <tissue evidence="1">Liver</tissue>
    </source>
</reference>
<name>A0AAV7KZJ3_PLEWA</name>